<proteinExistence type="predicted"/>
<comment type="caution">
    <text evidence="1">The sequence shown here is derived from an EMBL/GenBank/DDBJ whole genome shotgun (WGS) entry which is preliminary data.</text>
</comment>
<sequence>EDNDTVGPDPPQSSTYADPSNYLEQPLGEEHESLEVPIAKMANEWNKPDAMNVPSTSPTLPADSDTSFPNGQGLMPALAPKVGKTSGAPWVVEESDDSDSSEESDERRNCVPSNEGAEKDGGAVMKNMDPPFGVEKWGIILKQDSRKSKVKNPARQLKKVARRKPGRSSGRVSGGTYIPFPKSHPIPLTE</sequence>
<feature type="non-terminal residue" evidence="1">
    <location>
        <position position="1"/>
    </location>
</feature>
<evidence type="ECO:0000313" key="2">
    <source>
        <dbReference type="Proteomes" id="UP000789525"/>
    </source>
</evidence>
<evidence type="ECO:0000313" key="1">
    <source>
        <dbReference type="EMBL" id="CAG8679334.1"/>
    </source>
</evidence>
<dbReference type="EMBL" id="CAJVPT010026427">
    <property type="protein sequence ID" value="CAG8679334.1"/>
    <property type="molecule type" value="Genomic_DNA"/>
</dbReference>
<keyword evidence="2" id="KW-1185">Reference proteome</keyword>
<accession>A0ACA9NWB7</accession>
<name>A0ACA9NWB7_9GLOM</name>
<dbReference type="Proteomes" id="UP000789525">
    <property type="component" value="Unassembled WGS sequence"/>
</dbReference>
<reference evidence="1" key="1">
    <citation type="submission" date="2021-06" db="EMBL/GenBank/DDBJ databases">
        <authorList>
            <person name="Kallberg Y."/>
            <person name="Tangrot J."/>
            <person name="Rosling A."/>
        </authorList>
    </citation>
    <scope>NUCLEOTIDE SEQUENCE</scope>
    <source>
        <strain evidence="1">CL356</strain>
    </source>
</reference>
<organism evidence="1 2">
    <name type="scientific">Acaulospora colombiana</name>
    <dbReference type="NCBI Taxonomy" id="27376"/>
    <lineage>
        <taxon>Eukaryota</taxon>
        <taxon>Fungi</taxon>
        <taxon>Fungi incertae sedis</taxon>
        <taxon>Mucoromycota</taxon>
        <taxon>Glomeromycotina</taxon>
        <taxon>Glomeromycetes</taxon>
        <taxon>Diversisporales</taxon>
        <taxon>Acaulosporaceae</taxon>
        <taxon>Acaulospora</taxon>
    </lineage>
</organism>
<protein>
    <submittedName>
        <fullName evidence="1">12245_t:CDS:1</fullName>
    </submittedName>
</protein>
<gene>
    <name evidence="1" type="ORF">ACOLOM_LOCUS9268</name>
</gene>